<evidence type="ECO:0000313" key="2">
    <source>
        <dbReference type="Proteomes" id="UP000614221"/>
    </source>
</evidence>
<dbReference type="OrthoDB" id="78091at2157"/>
<dbReference type="EMBL" id="BMPD01000002">
    <property type="protein sequence ID" value="GGK64686.1"/>
    <property type="molecule type" value="Genomic_DNA"/>
</dbReference>
<dbReference type="AlphaFoldDB" id="A0A830ER03"/>
<dbReference type="Proteomes" id="UP000614221">
    <property type="component" value="Unassembled WGS sequence"/>
</dbReference>
<evidence type="ECO:0000313" key="1">
    <source>
        <dbReference type="EMBL" id="GGK64686.1"/>
    </source>
</evidence>
<reference evidence="1" key="1">
    <citation type="journal article" date="2014" name="Int. J. Syst. Evol. Microbiol.">
        <title>Complete genome sequence of Corynebacterium casei LMG S-19264T (=DSM 44701T), isolated from a smear-ripened cheese.</title>
        <authorList>
            <consortium name="US DOE Joint Genome Institute (JGI-PGF)"/>
            <person name="Walter F."/>
            <person name="Albersmeier A."/>
            <person name="Kalinowski J."/>
            <person name="Ruckert C."/>
        </authorList>
    </citation>
    <scope>NUCLEOTIDE SEQUENCE</scope>
    <source>
        <strain evidence="1">JCM 19018</strain>
    </source>
</reference>
<sequence>MSKTSVSTLRKAIRQELITYLGAGTINHEKYADTFDYEGLNIENFDQLKKLHFVLAPDVVNYVDRIPEWIRRIKSVTREQTETVRGEIRGSIDWRETRQARAAAGYNDPTLFVVRDSEVAYDIPENRVVKKLLAVIAEPLTNDVEAIDQEWRSMWNDQDIVDLQQLLAQNIHLDALPEPERISLSERDLTTARRSRHRLYTESHRLYRLYDDLLNNRFENERVRELLSETLIAPSADHKVFELFCVFGVIRRLRRRHPELELRRIDTGTDVLARLKDDERRIEVYYDQSGPLEFFESYPSPKELQSPKIPEMVRRHAEALDAHERAVDTFLDADTAGSFYSGRPDFLILQYSLNKDEQDRGILTDVIIGEVKYTRIQSTFSTGLRELFEYLYFARENQQYLFGNDTSDINVTGLLCTDGVETEVESVESISHLTPAKLGFDLT</sequence>
<organism evidence="1 2">
    <name type="scientific">Haloarcula sebkhae</name>
    <dbReference type="NCBI Taxonomy" id="932660"/>
    <lineage>
        <taxon>Archaea</taxon>
        <taxon>Methanobacteriati</taxon>
        <taxon>Methanobacteriota</taxon>
        <taxon>Stenosarchaea group</taxon>
        <taxon>Halobacteria</taxon>
        <taxon>Halobacteriales</taxon>
        <taxon>Haloarculaceae</taxon>
        <taxon>Haloarcula</taxon>
    </lineage>
</organism>
<dbReference type="RefSeq" id="WP_188976962.1">
    <property type="nucleotide sequence ID" value="NZ_BMPD01000002.1"/>
</dbReference>
<accession>A0A830ER03</accession>
<reference evidence="1" key="2">
    <citation type="submission" date="2020-09" db="EMBL/GenBank/DDBJ databases">
        <authorList>
            <person name="Sun Q."/>
            <person name="Ohkuma M."/>
        </authorList>
    </citation>
    <scope>NUCLEOTIDE SEQUENCE</scope>
    <source>
        <strain evidence="1">JCM 19018</strain>
    </source>
</reference>
<name>A0A830ER03_9EURY</name>
<proteinExistence type="predicted"/>
<comment type="caution">
    <text evidence="1">The sequence shown here is derived from an EMBL/GenBank/DDBJ whole genome shotgun (WGS) entry which is preliminary data.</text>
</comment>
<gene>
    <name evidence="1" type="ORF">GCM10009067_16420</name>
</gene>
<protein>
    <submittedName>
        <fullName evidence="1">Uncharacterized protein</fullName>
    </submittedName>
</protein>